<dbReference type="Pfam" id="PF12790">
    <property type="entry name" value="T6SS-SciN"/>
    <property type="match status" value="1"/>
</dbReference>
<sequence length="71" mass="7635">MLGNSLLDSDQFFLTPGQTGKTLGGQSALDARYIGVIAEYQNLDGKTWRISLPLPGAHRNQFLQGMAILAG</sequence>
<dbReference type="InterPro" id="IPR038706">
    <property type="entry name" value="Type_VI_SciN-like_sf"/>
</dbReference>
<dbReference type="Proteomes" id="UP000254765">
    <property type="component" value="Unassembled WGS sequence"/>
</dbReference>
<dbReference type="NCBIfam" id="TIGR03352">
    <property type="entry name" value="VI_chp_3"/>
    <property type="match status" value="1"/>
</dbReference>
<proteinExistence type="predicted"/>
<name>A0A379Z7P9_SERMA</name>
<reference evidence="1 2" key="1">
    <citation type="submission" date="2018-06" db="EMBL/GenBank/DDBJ databases">
        <authorList>
            <consortium name="Pathogen Informatics"/>
            <person name="Doyle S."/>
        </authorList>
    </citation>
    <scope>NUCLEOTIDE SEQUENCE [LARGE SCALE GENOMIC DNA]</scope>
    <source>
        <strain evidence="1 2">NCTC10211</strain>
    </source>
</reference>
<dbReference type="Gene3D" id="2.60.40.4150">
    <property type="entry name" value="Type VI secretion system, lipoprotein SciN"/>
    <property type="match status" value="1"/>
</dbReference>
<evidence type="ECO:0000313" key="2">
    <source>
        <dbReference type="Proteomes" id="UP000254765"/>
    </source>
</evidence>
<organism evidence="1 2">
    <name type="scientific">Serratia marcescens</name>
    <dbReference type="NCBI Taxonomy" id="615"/>
    <lineage>
        <taxon>Bacteria</taxon>
        <taxon>Pseudomonadati</taxon>
        <taxon>Pseudomonadota</taxon>
        <taxon>Gammaproteobacteria</taxon>
        <taxon>Enterobacterales</taxon>
        <taxon>Yersiniaceae</taxon>
        <taxon>Serratia</taxon>
    </lineage>
</organism>
<accession>A0A379Z7P9</accession>
<dbReference type="EMBL" id="UGYK01000002">
    <property type="protein sequence ID" value="SUI56655.1"/>
    <property type="molecule type" value="Genomic_DNA"/>
</dbReference>
<protein>
    <submittedName>
        <fullName evidence="1">Uncharacterized protein conserved in bacteria</fullName>
    </submittedName>
</protein>
<dbReference type="InterPro" id="IPR017734">
    <property type="entry name" value="T6SS_SciN"/>
</dbReference>
<evidence type="ECO:0000313" key="1">
    <source>
        <dbReference type="EMBL" id="SUI56655.1"/>
    </source>
</evidence>
<gene>
    <name evidence="1" type="ORF">NCTC10211_03270</name>
</gene>
<dbReference type="AlphaFoldDB" id="A0A379Z7P9"/>